<keyword evidence="11" id="KW-1185">Reference proteome</keyword>
<keyword evidence="4" id="KW-0276">Fatty acid metabolism</keyword>
<reference evidence="10" key="1">
    <citation type="submission" date="2022-12" db="EMBL/GenBank/DDBJ databases">
        <title>Genome assemblies of Blomia tropicalis.</title>
        <authorList>
            <person name="Cui Y."/>
        </authorList>
    </citation>
    <scope>NUCLEOTIDE SEQUENCE</scope>
    <source>
        <tissue evidence="10">Adult mites</tissue>
    </source>
</reference>
<dbReference type="PANTHER" id="PTHR43272:SF83">
    <property type="entry name" value="ACYL-COA SYNTHETASE LONG-CHAIN, ISOFORM J"/>
    <property type="match status" value="1"/>
</dbReference>
<evidence type="ECO:0000259" key="9">
    <source>
        <dbReference type="Pfam" id="PF00501"/>
    </source>
</evidence>
<keyword evidence="8" id="KW-0812">Transmembrane</keyword>
<dbReference type="GO" id="GO:0005524">
    <property type="term" value="F:ATP binding"/>
    <property type="evidence" value="ECO:0007669"/>
    <property type="project" value="UniProtKB-KW"/>
</dbReference>
<evidence type="ECO:0000313" key="11">
    <source>
        <dbReference type="Proteomes" id="UP001142055"/>
    </source>
</evidence>
<dbReference type="InterPro" id="IPR042099">
    <property type="entry name" value="ANL_N_sf"/>
</dbReference>
<evidence type="ECO:0000256" key="6">
    <source>
        <dbReference type="ARBA" id="ARBA00026121"/>
    </source>
</evidence>
<dbReference type="GO" id="GO:0005811">
    <property type="term" value="C:lipid droplet"/>
    <property type="evidence" value="ECO:0007669"/>
    <property type="project" value="TreeGrafter"/>
</dbReference>
<keyword evidence="5" id="KW-0067">ATP-binding</keyword>
<dbReference type="PANTHER" id="PTHR43272">
    <property type="entry name" value="LONG-CHAIN-FATTY-ACID--COA LIGASE"/>
    <property type="match status" value="1"/>
</dbReference>
<sequence>MIKGKILPKLVLFNTRLVVGTYTAVTLPFYAAFQRPWIIRRQREIIRTKVESSNDGSYHFWKRHVPTEVVHPFRYDKCETVKQALEMMRSIEDLNTPRLSYRTVYSEDVRLNENGKPMTQDGKVMKATKLSDQYQWLTIGQVFERVEHIMRGLSWLGLKPRQKMIIFSETRLEWFITALSLMELDAVIVTLFSNLGKDGLIHGMKQTEAKFVMTTFDLLERIAAFIDQTPNIEKIVYIRHEYQKQKPIPKFPDHIQLIALDELESIGSQQPKVDIPPPNPDSVSLIMYTSGTTGIPKAVILHHRQVRSALVALASNVTDLIEEGPKHVYASFLPMAHIMGLMFELFLFTGGVRIGYSSPHTLTDSSPAHIAGQRGDLNLLQPTVLICVPLILDRIIKEIYSKLSSRSPILPPLFTYLMDYKIRWTKRGYGTPLINRLVCKRVQEQFGGRLKFIISGGAPLNPRTEELIRAALDIHLMQGGIIGMPQVSLDPGKAGYPLDGVRLKLESWPEGGYTPDDKPNPRGEILVGGDSVAQGYYKLEDETKDSFSTCSDGIRWFHTGDIGEIFPNGTVKVIDRKKDLAKLPNGEYISLGKIESSIKTVPLVENVCICVSSKLNDLVALITPNEKQFRLLAQQLEKTHLSRIQLCSDQQVIDKVLDVITQTCLQLGLHRREIPVRIRLTHEEWLPDNDLLTAAFKLKRRNVLKYYAKDVEQLFSQIQR</sequence>
<feature type="transmembrane region" description="Helical" evidence="8">
    <location>
        <begin position="12"/>
        <end position="33"/>
    </location>
</feature>
<protein>
    <recommendedName>
        <fullName evidence="6">long-chain-fatty-acid--CoA ligase</fullName>
        <ecNumber evidence="6">6.2.1.3</ecNumber>
    </recommendedName>
</protein>
<comment type="catalytic activity">
    <reaction evidence="7">
        <text>a long-chain fatty acid + ATP + CoA = a long-chain fatty acyl-CoA + AMP + diphosphate</text>
        <dbReference type="Rhea" id="RHEA:15421"/>
        <dbReference type="ChEBI" id="CHEBI:30616"/>
        <dbReference type="ChEBI" id="CHEBI:33019"/>
        <dbReference type="ChEBI" id="CHEBI:57287"/>
        <dbReference type="ChEBI" id="CHEBI:57560"/>
        <dbReference type="ChEBI" id="CHEBI:83139"/>
        <dbReference type="ChEBI" id="CHEBI:456215"/>
        <dbReference type="EC" id="6.2.1.3"/>
    </reaction>
</comment>
<gene>
    <name evidence="10" type="ORF">RDWZM_003966</name>
</gene>
<keyword evidence="3" id="KW-0547">Nucleotide-binding</keyword>
<dbReference type="GO" id="GO:0090433">
    <property type="term" value="F:palmitoyl-CoA ligase activity"/>
    <property type="evidence" value="ECO:0007669"/>
    <property type="project" value="TreeGrafter"/>
</dbReference>
<evidence type="ECO:0000256" key="3">
    <source>
        <dbReference type="ARBA" id="ARBA00022741"/>
    </source>
</evidence>
<evidence type="ECO:0000313" key="10">
    <source>
        <dbReference type="EMBL" id="KAJ6225421.1"/>
    </source>
</evidence>
<dbReference type="GO" id="GO:0030182">
    <property type="term" value="P:neuron differentiation"/>
    <property type="evidence" value="ECO:0007669"/>
    <property type="project" value="TreeGrafter"/>
</dbReference>
<dbReference type="Proteomes" id="UP001142055">
    <property type="component" value="Chromosome 1"/>
</dbReference>
<comment type="similarity">
    <text evidence="1">Belongs to the ATP-dependent AMP-binding enzyme family.</text>
</comment>
<dbReference type="GO" id="GO:0035336">
    <property type="term" value="P:long-chain fatty-acyl-CoA metabolic process"/>
    <property type="evidence" value="ECO:0007669"/>
    <property type="project" value="TreeGrafter"/>
</dbReference>
<evidence type="ECO:0000256" key="5">
    <source>
        <dbReference type="ARBA" id="ARBA00022840"/>
    </source>
</evidence>
<dbReference type="GO" id="GO:0005783">
    <property type="term" value="C:endoplasmic reticulum"/>
    <property type="evidence" value="ECO:0007669"/>
    <property type="project" value="TreeGrafter"/>
</dbReference>
<evidence type="ECO:0000256" key="7">
    <source>
        <dbReference type="ARBA" id="ARBA00036813"/>
    </source>
</evidence>
<keyword evidence="8" id="KW-0472">Membrane</keyword>
<dbReference type="EC" id="6.2.1.3" evidence="6"/>
<evidence type="ECO:0000256" key="1">
    <source>
        <dbReference type="ARBA" id="ARBA00006432"/>
    </source>
</evidence>
<dbReference type="GO" id="GO:0005886">
    <property type="term" value="C:plasma membrane"/>
    <property type="evidence" value="ECO:0007669"/>
    <property type="project" value="TreeGrafter"/>
</dbReference>
<evidence type="ECO:0000256" key="8">
    <source>
        <dbReference type="SAM" id="Phobius"/>
    </source>
</evidence>
<evidence type="ECO:0000256" key="4">
    <source>
        <dbReference type="ARBA" id="ARBA00022832"/>
    </source>
</evidence>
<proteinExistence type="inferred from homology"/>
<dbReference type="AlphaFoldDB" id="A0A9Q0MGD4"/>
<dbReference type="InterPro" id="IPR020845">
    <property type="entry name" value="AMP-binding_CS"/>
</dbReference>
<feature type="domain" description="AMP-dependent synthetase/ligase" evidence="9">
    <location>
        <begin position="126"/>
        <end position="537"/>
    </location>
</feature>
<dbReference type="EMBL" id="JAPWDV010000001">
    <property type="protein sequence ID" value="KAJ6225421.1"/>
    <property type="molecule type" value="Genomic_DNA"/>
</dbReference>
<keyword evidence="4" id="KW-0443">Lipid metabolism</keyword>
<organism evidence="10 11">
    <name type="scientific">Blomia tropicalis</name>
    <name type="common">Mite</name>
    <dbReference type="NCBI Taxonomy" id="40697"/>
    <lineage>
        <taxon>Eukaryota</taxon>
        <taxon>Metazoa</taxon>
        <taxon>Ecdysozoa</taxon>
        <taxon>Arthropoda</taxon>
        <taxon>Chelicerata</taxon>
        <taxon>Arachnida</taxon>
        <taxon>Acari</taxon>
        <taxon>Acariformes</taxon>
        <taxon>Sarcoptiformes</taxon>
        <taxon>Astigmata</taxon>
        <taxon>Glycyphagoidea</taxon>
        <taxon>Echimyopodidae</taxon>
        <taxon>Blomia</taxon>
    </lineage>
</organism>
<name>A0A9Q0MGD4_BLOTA</name>
<dbReference type="Pfam" id="PF00501">
    <property type="entry name" value="AMP-binding"/>
    <property type="match status" value="1"/>
</dbReference>
<comment type="caution">
    <text evidence="10">The sequence shown here is derived from an EMBL/GenBank/DDBJ whole genome shotgun (WGS) entry which is preliminary data.</text>
</comment>
<dbReference type="PROSITE" id="PS00455">
    <property type="entry name" value="AMP_BINDING"/>
    <property type="match status" value="1"/>
</dbReference>
<dbReference type="SUPFAM" id="SSF56801">
    <property type="entry name" value="Acetyl-CoA synthetase-like"/>
    <property type="match status" value="1"/>
</dbReference>
<accession>A0A9Q0MGD4</accession>
<keyword evidence="8" id="KW-1133">Transmembrane helix</keyword>
<evidence type="ECO:0000256" key="2">
    <source>
        <dbReference type="ARBA" id="ARBA00022598"/>
    </source>
</evidence>
<dbReference type="OMA" id="IQRPLPY"/>
<dbReference type="Gene3D" id="3.40.50.12780">
    <property type="entry name" value="N-terminal domain of ligase-like"/>
    <property type="match status" value="1"/>
</dbReference>
<dbReference type="InterPro" id="IPR000873">
    <property type="entry name" value="AMP-dep_synth/lig_dom"/>
</dbReference>
<keyword evidence="2" id="KW-0436">Ligase</keyword>